<dbReference type="PANTHER" id="PTHR24221:SF654">
    <property type="entry name" value="ATP-BINDING CASSETTE SUB-FAMILY B MEMBER 6"/>
    <property type="match status" value="1"/>
</dbReference>
<dbReference type="InterPro" id="IPR003439">
    <property type="entry name" value="ABC_transporter-like_ATP-bd"/>
</dbReference>
<evidence type="ECO:0000256" key="3">
    <source>
        <dbReference type="ARBA" id="ARBA00022741"/>
    </source>
</evidence>
<dbReference type="InterPro" id="IPR017871">
    <property type="entry name" value="ABC_transporter-like_CS"/>
</dbReference>
<feature type="transmembrane region" description="Helical" evidence="7">
    <location>
        <begin position="152"/>
        <end position="176"/>
    </location>
</feature>
<evidence type="ECO:0000256" key="4">
    <source>
        <dbReference type="ARBA" id="ARBA00022840"/>
    </source>
</evidence>
<evidence type="ECO:0000313" key="11">
    <source>
        <dbReference type="Proteomes" id="UP001596233"/>
    </source>
</evidence>
<dbReference type="PROSITE" id="PS50893">
    <property type="entry name" value="ABC_TRANSPORTER_2"/>
    <property type="match status" value="1"/>
</dbReference>
<dbReference type="Pfam" id="PF00005">
    <property type="entry name" value="ABC_tran"/>
    <property type="match status" value="1"/>
</dbReference>
<evidence type="ECO:0000313" key="10">
    <source>
        <dbReference type="EMBL" id="MFC6333829.1"/>
    </source>
</evidence>
<dbReference type="RefSeq" id="WP_379235700.1">
    <property type="nucleotide sequence ID" value="NZ_JBHSTE010000004.1"/>
</dbReference>
<dbReference type="EMBL" id="JBHSTE010000004">
    <property type="protein sequence ID" value="MFC6333829.1"/>
    <property type="molecule type" value="Genomic_DNA"/>
</dbReference>
<comment type="subcellular location">
    <subcellularLocation>
        <location evidence="1">Cell membrane</location>
        <topology evidence="1">Multi-pass membrane protein</topology>
    </subcellularLocation>
</comment>
<keyword evidence="4 10" id="KW-0067">ATP-binding</keyword>
<dbReference type="Pfam" id="PF00664">
    <property type="entry name" value="ABC_membrane"/>
    <property type="match status" value="1"/>
</dbReference>
<feature type="domain" description="ABC transporter" evidence="8">
    <location>
        <begin position="342"/>
        <end position="575"/>
    </location>
</feature>
<keyword evidence="2 7" id="KW-0812">Transmembrane</keyword>
<evidence type="ECO:0000256" key="6">
    <source>
        <dbReference type="ARBA" id="ARBA00023136"/>
    </source>
</evidence>
<keyword evidence="3" id="KW-0547">Nucleotide-binding</keyword>
<sequence length="580" mass="65224">MNLRNSEVARLASYIKQRRASYLVSLFSSSLVESSVPIVMAVMLKFILDSVVEESMSQILKLCIVLALMIICLFILTRVFQYWFGKTVQEIMVDFRMMVFRHMIRLPVSYYENTHSADSLSRINTDLSVVEHAFTGDIRPIVTQAITGGGSAIIMFFLDWRLALALIAMGILSTFINSKFAKPLRVISNQIQKHTAVQSERLTDLIAGMHVSRMFQLTDKMNEKFRDTNHLLAKLEIARTKRYAALNGTNYILIWINNMGAFALGSFMLLNGQTTLGTLLSLVLLLDHVANLFRNMGSMWANLQSSLAGASRIFELMDHQKEPERYLLQAPDEKIETEQATIEFRNVVFGYKQKKIIDGLDFRVEQGQMVAFVGPSGGGKSTIFKLLLGYYPFEQGEIIVEGRNISEYSLEQLRDRIAYVSQDSYLFSGTIEENIRYGRLNATLEEIVEAAKVANAHQFICELPDGYQTIVGERGARLSGGQKQRIAIARSLLKDAQILLLDEATSALDSNSELAVQRGLQRLMEGKTTIAIAHRLSTIQQADKIYVIDGGKVLEQGNHNELLAQCGIYSRLHSAQEKSE</sequence>
<gene>
    <name evidence="10" type="ORF">ACFP56_14465</name>
</gene>
<feature type="transmembrane region" description="Helical" evidence="7">
    <location>
        <begin position="251"/>
        <end position="270"/>
    </location>
</feature>
<protein>
    <submittedName>
        <fullName evidence="10">ABC transporter ATP-binding protein</fullName>
    </submittedName>
</protein>
<evidence type="ECO:0000256" key="5">
    <source>
        <dbReference type="ARBA" id="ARBA00022989"/>
    </source>
</evidence>
<keyword evidence="5 7" id="KW-1133">Transmembrane helix</keyword>
<feature type="transmembrane region" description="Helical" evidence="7">
    <location>
        <begin position="59"/>
        <end position="84"/>
    </location>
</feature>
<accession>A0ABW1V5U3</accession>
<evidence type="ECO:0000256" key="1">
    <source>
        <dbReference type="ARBA" id="ARBA00004651"/>
    </source>
</evidence>
<dbReference type="InterPro" id="IPR036640">
    <property type="entry name" value="ABC1_TM_sf"/>
</dbReference>
<dbReference type="InterPro" id="IPR011527">
    <property type="entry name" value="ABC1_TM_dom"/>
</dbReference>
<evidence type="ECO:0000256" key="2">
    <source>
        <dbReference type="ARBA" id="ARBA00022692"/>
    </source>
</evidence>
<evidence type="ECO:0000259" key="9">
    <source>
        <dbReference type="PROSITE" id="PS50929"/>
    </source>
</evidence>
<feature type="domain" description="ABC transmembrane type-1" evidence="9">
    <location>
        <begin position="26"/>
        <end position="305"/>
    </location>
</feature>
<dbReference type="InterPro" id="IPR003593">
    <property type="entry name" value="AAA+_ATPase"/>
</dbReference>
<reference evidence="11" key="1">
    <citation type="journal article" date="2019" name="Int. J. Syst. Evol. Microbiol.">
        <title>The Global Catalogue of Microorganisms (GCM) 10K type strain sequencing project: providing services to taxonomists for standard genome sequencing and annotation.</title>
        <authorList>
            <consortium name="The Broad Institute Genomics Platform"/>
            <consortium name="The Broad Institute Genome Sequencing Center for Infectious Disease"/>
            <person name="Wu L."/>
            <person name="Ma J."/>
        </authorList>
    </citation>
    <scope>NUCLEOTIDE SEQUENCE [LARGE SCALE GENOMIC DNA]</scope>
    <source>
        <strain evidence="11">PCU 280</strain>
    </source>
</reference>
<comment type="caution">
    <text evidence="10">The sequence shown here is derived from an EMBL/GenBank/DDBJ whole genome shotgun (WGS) entry which is preliminary data.</text>
</comment>
<name>A0ABW1V5U3_9BACL</name>
<dbReference type="Gene3D" id="1.20.1560.10">
    <property type="entry name" value="ABC transporter type 1, transmembrane domain"/>
    <property type="match status" value="1"/>
</dbReference>
<evidence type="ECO:0000256" key="7">
    <source>
        <dbReference type="SAM" id="Phobius"/>
    </source>
</evidence>
<keyword evidence="11" id="KW-1185">Reference proteome</keyword>
<dbReference type="GO" id="GO:0005524">
    <property type="term" value="F:ATP binding"/>
    <property type="evidence" value="ECO:0007669"/>
    <property type="project" value="UniProtKB-KW"/>
</dbReference>
<dbReference type="Proteomes" id="UP001596233">
    <property type="component" value="Unassembled WGS sequence"/>
</dbReference>
<keyword evidence="6 7" id="KW-0472">Membrane</keyword>
<dbReference type="CDD" id="cd07346">
    <property type="entry name" value="ABC_6TM_exporters"/>
    <property type="match status" value="1"/>
</dbReference>
<proteinExistence type="predicted"/>
<evidence type="ECO:0000259" key="8">
    <source>
        <dbReference type="PROSITE" id="PS50893"/>
    </source>
</evidence>
<dbReference type="PROSITE" id="PS00211">
    <property type="entry name" value="ABC_TRANSPORTER_1"/>
    <property type="match status" value="1"/>
</dbReference>
<dbReference type="PANTHER" id="PTHR24221">
    <property type="entry name" value="ATP-BINDING CASSETTE SUB-FAMILY B"/>
    <property type="match status" value="1"/>
</dbReference>
<dbReference type="SMART" id="SM00382">
    <property type="entry name" value="AAA"/>
    <property type="match status" value="1"/>
</dbReference>
<dbReference type="InterPro" id="IPR027417">
    <property type="entry name" value="P-loop_NTPase"/>
</dbReference>
<dbReference type="SUPFAM" id="SSF52540">
    <property type="entry name" value="P-loop containing nucleoside triphosphate hydrolases"/>
    <property type="match status" value="1"/>
</dbReference>
<dbReference type="SUPFAM" id="SSF90123">
    <property type="entry name" value="ABC transporter transmembrane region"/>
    <property type="match status" value="1"/>
</dbReference>
<dbReference type="Gene3D" id="3.40.50.300">
    <property type="entry name" value="P-loop containing nucleotide triphosphate hydrolases"/>
    <property type="match status" value="1"/>
</dbReference>
<feature type="transmembrane region" description="Helical" evidence="7">
    <location>
        <begin position="20"/>
        <end position="47"/>
    </location>
</feature>
<dbReference type="PROSITE" id="PS50929">
    <property type="entry name" value="ABC_TM1F"/>
    <property type="match status" value="1"/>
</dbReference>
<dbReference type="InterPro" id="IPR039421">
    <property type="entry name" value="Type_1_exporter"/>
</dbReference>
<organism evidence="10 11">
    <name type="scientific">Paenibacillus septentrionalis</name>
    <dbReference type="NCBI Taxonomy" id="429342"/>
    <lineage>
        <taxon>Bacteria</taxon>
        <taxon>Bacillati</taxon>
        <taxon>Bacillota</taxon>
        <taxon>Bacilli</taxon>
        <taxon>Bacillales</taxon>
        <taxon>Paenibacillaceae</taxon>
        <taxon>Paenibacillus</taxon>
    </lineage>
</organism>